<name>A0A068SN83_NEOGA</name>
<dbReference type="RefSeq" id="WP_038583985.1">
    <property type="nucleotide sequence ID" value="NZ_HG938353.1"/>
</dbReference>
<dbReference type="InterPro" id="IPR008868">
    <property type="entry name" value="TniB"/>
</dbReference>
<evidence type="ECO:0000313" key="2">
    <source>
        <dbReference type="EMBL" id="CDN46540.1"/>
    </source>
</evidence>
<dbReference type="Pfam" id="PF05621">
    <property type="entry name" value="TniB"/>
    <property type="match status" value="1"/>
</dbReference>
<evidence type="ECO:0000313" key="3">
    <source>
        <dbReference type="Proteomes" id="UP000028181"/>
    </source>
</evidence>
<dbReference type="AlphaFoldDB" id="A0A068SN83"/>
<keyword evidence="3" id="KW-1185">Reference proteome</keyword>
<dbReference type="PATRIC" id="fig|1028800.3.peg.352"/>
<dbReference type="EMBL" id="HG938353">
    <property type="protein sequence ID" value="CDN46540.1"/>
    <property type="molecule type" value="Genomic_DNA"/>
</dbReference>
<reference evidence="3" key="1">
    <citation type="journal article" date="2014" name="BMC Genomics">
        <title>Genome sequencing of two Neorhizobium galegae strains reveals a noeT gene responsible for the unusual acetylation of the nodulation factors.</title>
        <authorList>
            <person name="Osterman J."/>
            <person name="Marsh J."/>
            <person name="Laine P.K."/>
            <person name="Zeng Z."/>
            <person name="Alatalo E."/>
            <person name="Sullivan J.T."/>
            <person name="Young J.P."/>
            <person name="Thomas-Oates J."/>
            <person name="Paulin L."/>
            <person name="Lindstrom K."/>
        </authorList>
    </citation>
    <scope>NUCLEOTIDE SEQUENCE [LARGE SCALE GENOMIC DNA]</scope>
    <source>
        <strain evidence="3">HAMBI 540</strain>
    </source>
</reference>
<dbReference type="Proteomes" id="UP000028181">
    <property type="component" value="Chromosome I"/>
</dbReference>
<accession>A0A068SN83</accession>
<dbReference type="OrthoDB" id="5288220at2"/>
<dbReference type="eggNOG" id="COG2842">
    <property type="taxonomic scope" value="Bacteria"/>
</dbReference>
<dbReference type="InterPro" id="IPR027417">
    <property type="entry name" value="P-loop_NTPase"/>
</dbReference>
<proteinExistence type="predicted"/>
<dbReference type="SUPFAM" id="SSF52540">
    <property type="entry name" value="P-loop containing nucleoside triphosphate hydrolases"/>
    <property type="match status" value="1"/>
</dbReference>
<feature type="compositionally biased region" description="Polar residues" evidence="1">
    <location>
        <begin position="297"/>
        <end position="313"/>
    </location>
</feature>
<dbReference type="GeneID" id="24259710"/>
<dbReference type="HOGENOM" id="CLU_063451_0_1_5"/>
<dbReference type="Gene3D" id="3.40.50.300">
    <property type="entry name" value="P-loop containing nucleotide triphosphate hydrolases"/>
    <property type="match status" value="1"/>
</dbReference>
<evidence type="ECO:0000256" key="1">
    <source>
        <dbReference type="SAM" id="MobiDB-lite"/>
    </source>
</evidence>
<gene>
    <name evidence="2" type="ORF">RG540_CH03480</name>
</gene>
<dbReference type="KEGG" id="ngg:RG540_CH03480"/>
<sequence>MTDFSDMSIEDRKLHMELQYILQPKDKELLEKVEKLTKNAERCKKGGGSKERILLVIGASDTGKSTALARIFGNMEAFQPYQNEHGYMVNPLLSLNCPNSCSPKTLAGAVLERWNLYAKPRSSAADMWSMVKRQLREREILYLHLDEMQHVSTGETEEAIRDVQDFVKSLTQIDGWPLHLILSGMPAQRRFMDSDEIANRADVQRFDLVKPTAKNIEAMEKVVRKIVQEHAGLEIGWTEDDELTGRLIVASKGAFATMIGITRQACYRVFDSKRPTVEIADFAAAYKTRRASLKSDNPFTASDWKSVNPSHSLSDMDEPNEKRKRK</sequence>
<organism evidence="2 3">
    <name type="scientific">Neorhizobium galegae bv. orientalis str. HAMBI 540</name>
    <dbReference type="NCBI Taxonomy" id="1028800"/>
    <lineage>
        <taxon>Bacteria</taxon>
        <taxon>Pseudomonadati</taxon>
        <taxon>Pseudomonadota</taxon>
        <taxon>Alphaproteobacteria</taxon>
        <taxon>Hyphomicrobiales</taxon>
        <taxon>Rhizobiaceae</taxon>
        <taxon>Rhizobium/Agrobacterium group</taxon>
        <taxon>Neorhizobium</taxon>
    </lineage>
</organism>
<protein>
    <submittedName>
        <fullName evidence="2">Transposition protein, putative</fullName>
    </submittedName>
</protein>
<feature type="region of interest" description="Disordered" evidence="1">
    <location>
        <begin position="297"/>
        <end position="326"/>
    </location>
</feature>